<accession>A0ABP6PK55</accession>
<comment type="caution">
    <text evidence="2">The sequence shown here is derived from an EMBL/GenBank/DDBJ whole genome shotgun (WGS) entry which is preliminary data.</text>
</comment>
<evidence type="ECO:0000259" key="1">
    <source>
        <dbReference type="PROSITE" id="PS51186"/>
    </source>
</evidence>
<dbReference type="SUPFAM" id="SSF55729">
    <property type="entry name" value="Acyl-CoA N-acyltransferases (Nat)"/>
    <property type="match status" value="1"/>
</dbReference>
<dbReference type="Pfam" id="PF13527">
    <property type="entry name" value="Acetyltransf_9"/>
    <property type="match status" value="1"/>
</dbReference>
<keyword evidence="3" id="KW-1185">Reference proteome</keyword>
<evidence type="ECO:0000313" key="2">
    <source>
        <dbReference type="EMBL" id="GAA3181021.1"/>
    </source>
</evidence>
<dbReference type="Gene3D" id="3.40.630.30">
    <property type="match status" value="1"/>
</dbReference>
<proteinExistence type="predicted"/>
<feature type="domain" description="N-acetyltransferase" evidence="1">
    <location>
        <begin position="8"/>
        <end position="161"/>
    </location>
</feature>
<dbReference type="CDD" id="cd04301">
    <property type="entry name" value="NAT_SF"/>
    <property type="match status" value="1"/>
</dbReference>
<dbReference type="InterPro" id="IPR016181">
    <property type="entry name" value="Acyl_CoA_acyltransferase"/>
</dbReference>
<gene>
    <name evidence="2" type="ORF">GCM10010531_39010</name>
</gene>
<dbReference type="InterPro" id="IPR000182">
    <property type="entry name" value="GNAT_dom"/>
</dbReference>
<dbReference type="RefSeq" id="WP_344690724.1">
    <property type="nucleotide sequence ID" value="NZ_BAAAVV010000013.1"/>
</dbReference>
<protein>
    <recommendedName>
        <fullName evidence="1">N-acetyltransferase domain-containing protein</fullName>
    </recommendedName>
</protein>
<dbReference type="PROSITE" id="PS51186">
    <property type="entry name" value="GNAT"/>
    <property type="match status" value="1"/>
</dbReference>
<sequence>MSTPAHTLTVRPFQPADIPSCLALLETCLAGGPTGRRDAAFFRWKHLDNPFGPSVALVAESAGEIVGLRTFMRWELLCGTRTVRAVRAVDTATHPAFQGQGIFKRLTTEALEVAAADTMLVFNTPNDQSKPGYLSMGWTVVDDLPVLIRPVRPLRFARYAMRSRTALPVPNAAQPDCDLATTADLPALTGLDDLLEEVEAARRGDDRLRTRLTRDYITWRYVDVPGLTYRYAAVHEGGVLRGVAIGRMRNRGELRELNLAELIVRPDDRRTLRRLIRAFVRAGGDHVATIVPRQANTGVLHRFGFLPLPGAALTLTTRPLPGLPDDLPDVRAAESWAVRLGDLELF</sequence>
<dbReference type="EMBL" id="BAAAVV010000013">
    <property type="protein sequence ID" value="GAA3181021.1"/>
    <property type="molecule type" value="Genomic_DNA"/>
</dbReference>
<evidence type="ECO:0000313" key="3">
    <source>
        <dbReference type="Proteomes" id="UP001499924"/>
    </source>
</evidence>
<organism evidence="2 3">
    <name type="scientific">Blastococcus jejuensis</name>
    <dbReference type="NCBI Taxonomy" id="351224"/>
    <lineage>
        <taxon>Bacteria</taxon>
        <taxon>Bacillati</taxon>
        <taxon>Actinomycetota</taxon>
        <taxon>Actinomycetes</taxon>
        <taxon>Geodermatophilales</taxon>
        <taxon>Geodermatophilaceae</taxon>
        <taxon>Blastococcus</taxon>
    </lineage>
</organism>
<name>A0ABP6PK55_9ACTN</name>
<reference evidence="3" key="1">
    <citation type="journal article" date="2019" name="Int. J. Syst. Evol. Microbiol.">
        <title>The Global Catalogue of Microorganisms (GCM) 10K type strain sequencing project: providing services to taxonomists for standard genome sequencing and annotation.</title>
        <authorList>
            <consortium name="The Broad Institute Genomics Platform"/>
            <consortium name="The Broad Institute Genome Sequencing Center for Infectious Disease"/>
            <person name="Wu L."/>
            <person name="Ma J."/>
        </authorList>
    </citation>
    <scope>NUCLEOTIDE SEQUENCE [LARGE SCALE GENOMIC DNA]</scope>
    <source>
        <strain evidence="3">JCM 15614</strain>
    </source>
</reference>
<dbReference type="Proteomes" id="UP001499924">
    <property type="component" value="Unassembled WGS sequence"/>
</dbReference>